<protein>
    <submittedName>
        <fullName evidence="5">Uncharacterized protein</fullName>
    </submittedName>
</protein>
<comment type="similarity">
    <text evidence="1">Belongs to the cytochrome P450 family.</text>
</comment>
<dbReference type="InterPro" id="IPR001128">
    <property type="entry name" value="Cyt_P450"/>
</dbReference>
<dbReference type="STRING" id="32507.ENSNBRP00000030688"/>
<dbReference type="PANTHER" id="PTHR24300:SF177">
    <property type="entry name" value="CYTOCHROME P450 2J2"/>
    <property type="match status" value="1"/>
</dbReference>
<dbReference type="SUPFAM" id="SSF48264">
    <property type="entry name" value="Cytochrome P450"/>
    <property type="match status" value="1"/>
</dbReference>
<keyword evidence="4" id="KW-0472">Membrane</keyword>
<dbReference type="GO" id="GO:0006082">
    <property type="term" value="P:organic acid metabolic process"/>
    <property type="evidence" value="ECO:0007669"/>
    <property type="project" value="TreeGrafter"/>
</dbReference>
<dbReference type="Pfam" id="PF00067">
    <property type="entry name" value="p450"/>
    <property type="match status" value="1"/>
</dbReference>
<dbReference type="PANTHER" id="PTHR24300">
    <property type="entry name" value="CYTOCHROME P450 508A4-RELATED"/>
    <property type="match status" value="1"/>
</dbReference>
<evidence type="ECO:0000256" key="4">
    <source>
        <dbReference type="SAM" id="Phobius"/>
    </source>
</evidence>
<dbReference type="Bgee" id="ENSNBRG00000023342">
    <property type="expression patterns" value="Expressed in liver and 1 other cell type or tissue"/>
</dbReference>
<keyword evidence="3" id="KW-0408">Iron</keyword>
<dbReference type="InterPro" id="IPR036396">
    <property type="entry name" value="Cyt_P450_sf"/>
</dbReference>
<reference evidence="5" key="2">
    <citation type="submission" date="2025-09" db="UniProtKB">
        <authorList>
            <consortium name="Ensembl"/>
        </authorList>
    </citation>
    <scope>IDENTIFICATION</scope>
</reference>
<feature type="transmembrane region" description="Helical" evidence="4">
    <location>
        <begin position="48"/>
        <end position="78"/>
    </location>
</feature>
<proteinExistence type="inferred from homology"/>
<evidence type="ECO:0000313" key="6">
    <source>
        <dbReference type="Proteomes" id="UP000261580"/>
    </source>
</evidence>
<sequence>MADRPNLPYTDAVIHEIQRMGNIVPLNGLRIAAKDTTLDGYHIPKVHVIYILSFTYLFCQVLLLKCILLLSCGFFLGYQCVACTHLCAV</sequence>
<dbReference type="AlphaFoldDB" id="A0A3Q4I912"/>
<keyword evidence="4" id="KW-0812">Transmembrane</keyword>
<keyword evidence="2" id="KW-0479">Metal-binding</keyword>
<dbReference type="GO" id="GO:0006805">
    <property type="term" value="P:xenobiotic metabolic process"/>
    <property type="evidence" value="ECO:0007669"/>
    <property type="project" value="TreeGrafter"/>
</dbReference>
<reference evidence="5" key="1">
    <citation type="submission" date="2025-08" db="UniProtKB">
        <authorList>
            <consortium name="Ensembl"/>
        </authorList>
    </citation>
    <scope>IDENTIFICATION</scope>
</reference>
<accession>A0A3Q4I912</accession>
<dbReference type="Gene3D" id="1.10.630.10">
    <property type="entry name" value="Cytochrome P450"/>
    <property type="match status" value="1"/>
</dbReference>
<evidence type="ECO:0000256" key="3">
    <source>
        <dbReference type="ARBA" id="ARBA00023004"/>
    </source>
</evidence>
<dbReference type="GO" id="GO:0005737">
    <property type="term" value="C:cytoplasm"/>
    <property type="evidence" value="ECO:0007669"/>
    <property type="project" value="TreeGrafter"/>
</dbReference>
<keyword evidence="4" id="KW-1133">Transmembrane helix</keyword>
<dbReference type="Ensembl" id="ENSNBRT00000031471.1">
    <property type="protein sequence ID" value="ENSNBRP00000030688.1"/>
    <property type="gene ID" value="ENSNBRG00000023342.1"/>
</dbReference>
<dbReference type="Proteomes" id="UP000261580">
    <property type="component" value="Unassembled WGS sequence"/>
</dbReference>
<evidence type="ECO:0000256" key="2">
    <source>
        <dbReference type="ARBA" id="ARBA00022723"/>
    </source>
</evidence>
<dbReference type="InterPro" id="IPR050182">
    <property type="entry name" value="Cytochrome_P450_fam2"/>
</dbReference>
<dbReference type="GeneTree" id="ENSGT00950000182879"/>
<evidence type="ECO:0000256" key="1">
    <source>
        <dbReference type="ARBA" id="ARBA00010617"/>
    </source>
</evidence>
<dbReference type="GO" id="GO:0005506">
    <property type="term" value="F:iron ion binding"/>
    <property type="evidence" value="ECO:0007669"/>
    <property type="project" value="InterPro"/>
</dbReference>
<keyword evidence="6" id="KW-1185">Reference proteome</keyword>
<dbReference type="GO" id="GO:0020037">
    <property type="term" value="F:heme binding"/>
    <property type="evidence" value="ECO:0007669"/>
    <property type="project" value="InterPro"/>
</dbReference>
<name>A0A3Q4I912_NEOBR</name>
<evidence type="ECO:0000313" key="5">
    <source>
        <dbReference type="Ensembl" id="ENSNBRP00000030688.1"/>
    </source>
</evidence>
<dbReference type="GO" id="GO:0016712">
    <property type="term" value="F:oxidoreductase activity, acting on paired donors, with incorporation or reduction of molecular oxygen, reduced flavin or flavoprotein as one donor, and incorporation of one atom of oxygen"/>
    <property type="evidence" value="ECO:0007669"/>
    <property type="project" value="TreeGrafter"/>
</dbReference>
<organism evidence="5 6">
    <name type="scientific">Neolamprologus brichardi</name>
    <name type="common">Fairy cichlid</name>
    <name type="synonym">Lamprologus brichardi</name>
    <dbReference type="NCBI Taxonomy" id="32507"/>
    <lineage>
        <taxon>Eukaryota</taxon>
        <taxon>Metazoa</taxon>
        <taxon>Chordata</taxon>
        <taxon>Craniata</taxon>
        <taxon>Vertebrata</taxon>
        <taxon>Euteleostomi</taxon>
        <taxon>Actinopterygii</taxon>
        <taxon>Neopterygii</taxon>
        <taxon>Teleostei</taxon>
        <taxon>Neoteleostei</taxon>
        <taxon>Acanthomorphata</taxon>
        <taxon>Ovalentaria</taxon>
        <taxon>Cichlomorphae</taxon>
        <taxon>Cichliformes</taxon>
        <taxon>Cichlidae</taxon>
        <taxon>African cichlids</taxon>
        <taxon>Pseudocrenilabrinae</taxon>
        <taxon>Lamprologini</taxon>
        <taxon>Neolamprologus</taxon>
    </lineage>
</organism>